<comment type="caution">
    <text evidence="3">The sequence shown here is derived from an EMBL/GenBank/DDBJ whole genome shotgun (WGS) entry which is preliminary data.</text>
</comment>
<dbReference type="EMBL" id="WMBT01000001">
    <property type="protein sequence ID" value="MTD99206.1"/>
    <property type="molecule type" value="Genomic_DNA"/>
</dbReference>
<evidence type="ECO:0000313" key="4">
    <source>
        <dbReference type="Proteomes" id="UP000481417"/>
    </source>
</evidence>
<dbReference type="PROSITE" id="PS50983">
    <property type="entry name" value="FE_B12_PBP"/>
    <property type="match status" value="1"/>
</dbReference>
<dbReference type="Pfam" id="PF01497">
    <property type="entry name" value="Peripla_BP_2"/>
    <property type="match status" value="1"/>
</dbReference>
<dbReference type="PANTHER" id="PTHR30535:SF34">
    <property type="entry name" value="MOLYBDATE-BINDING PROTEIN MOLA"/>
    <property type="match status" value="1"/>
</dbReference>
<dbReference type="InterPro" id="IPR002491">
    <property type="entry name" value="ABC_transptr_periplasmic_BD"/>
</dbReference>
<keyword evidence="1" id="KW-0732">Signal</keyword>
<dbReference type="InterPro" id="IPR050902">
    <property type="entry name" value="ABC_Transporter_SBP"/>
</dbReference>
<sequence>MAPRAGRFMRGCVRRSDAILAAAVLIAAALPAGAAPQRVVSMNLCSDQLAMMLAAPEQLVSVSSLAQDPRLSPMADQAAAYKANTGRAEEIYLMRPDLVIAGTYTPPATVAMLRRLGIRVETPPPAEDFDAIRADITRMGDWLGQPQAARDLLARFDADLAAARRPGGRGRAALYEANGFTSGPDTLAGSILEAAGYANIAADHGISATTTLPLELLVMSDPDRLITGAKWPGQSQGEAILDHPALAAFPGRAQVTDLNWTCGTPFVTRAIRSLE</sequence>
<dbReference type="PANTHER" id="PTHR30535">
    <property type="entry name" value="VITAMIN B12-BINDING PROTEIN"/>
    <property type="match status" value="1"/>
</dbReference>
<evidence type="ECO:0000313" key="3">
    <source>
        <dbReference type="EMBL" id="MTD99206.1"/>
    </source>
</evidence>
<accession>A0A6L6HJ39</accession>
<dbReference type="Proteomes" id="UP000481417">
    <property type="component" value="Unassembled WGS sequence"/>
</dbReference>
<evidence type="ECO:0000256" key="1">
    <source>
        <dbReference type="SAM" id="SignalP"/>
    </source>
</evidence>
<dbReference type="SUPFAM" id="SSF53807">
    <property type="entry name" value="Helical backbone' metal receptor"/>
    <property type="match status" value="1"/>
</dbReference>
<protein>
    <submittedName>
        <fullName evidence="3">ABC transporter substrate-binding protein</fullName>
    </submittedName>
</protein>
<evidence type="ECO:0000259" key="2">
    <source>
        <dbReference type="PROSITE" id="PS50983"/>
    </source>
</evidence>
<keyword evidence="4" id="KW-1185">Reference proteome</keyword>
<feature type="chain" id="PRO_5027111282" evidence="1">
    <location>
        <begin position="35"/>
        <end position="275"/>
    </location>
</feature>
<reference evidence="3 4" key="1">
    <citation type="submission" date="2019-11" db="EMBL/GenBank/DDBJ databases">
        <authorList>
            <person name="Lang L."/>
        </authorList>
    </citation>
    <scope>NUCLEOTIDE SEQUENCE [LARGE SCALE GENOMIC DNA]</scope>
    <source>
        <strain evidence="3 4">YIM 132242</strain>
    </source>
</reference>
<dbReference type="Gene3D" id="3.40.50.1980">
    <property type="entry name" value="Nitrogenase molybdenum iron protein domain"/>
    <property type="match status" value="2"/>
</dbReference>
<feature type="signal peptide" evidence="1">
    <location>
        <begin position="1"/>
        <end position="34"/>
    </location>
</feature>
<gene>
    <name evidence="3" type="ORF">GIY56_02765</name>
</gene>
<organism evidence="3 4">
    <name type="scientific">Paracoccus lichenicola</name>
    <dbReference type="NCBI Taxonomy" id="2665644"/>
    <lineage>
        <taxon>Bacteria</taxon>
        <taxon>Pseudomonadati</taxon>
        <taxon>Pseudomonadota</taxon>
        <taxon>Alphaproteobacteria</taxon>
        <taxon>Rhodobacterales</taxon>
        <taxon>Paracoccaceae</taxon>
        <taxon>Paracoccus</taxon>
    </lineage>
</organism>
<proteinExistence type="predicted"/>
<name>A0A6L6HJ39_9RHOB</name>
<dbReference type="AlphaFoldDB" id="A0A6L6HJ39"/>
<feature type="domain" description="Fe/B12 periplasmic-binding" evidence="2">
    <location>
        <begin position="38"/>
        <end position="275"/>
    </location>
</feature>